<feature type="region of interest" description="Disordered" evidence="1">
    <location>
        <begin position="239"/>
        <end position="268"/>
    </location>
</feature>
<dbReference type="PANTHER" id="PTHR33116:SF80">
    <property type="entry name" value="REVERSE TRANSCRIPTASE ZINC-BINDING DOMAIN-CONTAINING PROTEIN"/>
    <property type="match status" value="1"/>
</dbReference>
<proteinExistence type="predicted"/>
<evidence type="ECO:0000313" key="2">
    <source>
        <dbReference type="EMBL" id="GFY83790.1"/>
    </source>
</evidence>
<dbReference type="OrthoDB" id="1743609at2759"/>
<sequence length="268" mass="30423">MSSHPQRARWIRSKIVDVITYGGCGWYSRKSELSINSSDMEAIKDITKFSQGSFPFRYLGIPVADSRLRISQYSPLIDKITNYISAWAGANLSYAGRTELVKLVLQGVECFWLSILPILAGVKAKIVQLCRNFLRSGNCNSHKRPLVAWEEVTLPKSEGGLGIREISKPGIRLSSQKPCGTFRRRRIPSGFNRDEIIAAEDNVEGAIQRINQWTSNGDFQSKKAYDYFRPRRAKLAWPKMGDAYHKSSGKMDDQKRPEALGYKQRSRK</sequence>
<name>A0A7J0EBM2_9ERIC</name>
<dbReference type="PANTHER" id="PTHR33116">
    <property type="entry name" value="REVERSE TRANSCRIPTASE ZINC-BINDING DOMAIN-CONTAINING PROTEIN-RELATED-RELATED"/>
    <property type="match status" value="1"/>
</dbReference>
<keyword evidence="3" id="KW-1185">Reference proteome</keyword>
<reference evidence="2 3" key="1">
    <citation type="submission" date="2019-07" db="EMBL/GenBank/DDBJ databases">
        <title>De Novo Assembly of kiwifruit Actinidia rufa.</title>
        <authorList>
            <person name="Sugita-Konishi S."/>
            <person name="Sato K."/>
            <person name="Mori E."/>
            <person name="Abe Y."/>
            <person name="Kisaki G."/>
            <person name="Hamano K."/>
            <person name="Suezawa K."/>
            <person name="Otani M."/>
            <person name="Fukuda T."/>
            <person name="Manabe T."/>
            <person name="Gomi K."/>
            <person name="Tabuchi M."/>
            <person name="Akimitsu K."/>
            <person name="Kataoka I."/>
        </authorList>
    </citation>
    <scope>NUCLEOTIDE SEQUENCE [LARGE SCALE GENOMIC DNA]</scope>
    <source>
        <strain evidence="3">cv. Fuchu</strain>
    </source>
</reference>
<accession>A0A7J0EBM2</accession>
<feature type="compositionally biased region" description="Basic and acidic residues" evidence="1">
    <location>
        <begin position="242"/>
        <end position="258"/>
    </location>
</feature>
<gene>
    <name evidence="2" type="ORF">Acr_03g0005640</name>
</gene>
<dbReference type="EMBL" id="BJWL01000003">
    <property type="protein sequence ID" value="GFY83790.1"/>
    <property type="molecule type" value="Genomic_DNA"/>
</dbReference>
<organism evidence="2 3">
    <name type="scientific">Actinidia rufa</name>
    <dbReference type="NCBI Taxonomy" id="165716"/>
    <lineage>
        <taxon>Eukaryota</taxon>
        <taxon>Viridiplantae</taxon>
        <taxon>Streptophyta</taxon>
        <taxon>Embryophyta</taxon>
        <taxon>Tracheophyta</taxon>
        <taxon>Spermatophyta</taxon>
        <taxon>Magnoliopsida</taxon>
        <taxon>eudicotyledons</taxon>
        <taxon>Gunneridae</taxon>
        <taxon>Pentapetalae</taxon>
        <taxon>asterids</taxon>
        <taxon>Ericales</taxon>
        <taxon>Actinidiaceae</taxon>
        <taxon>Actinidia</taxon>
    </lineage>
</organism>
<evidence type="ECO:0000256" key="1">
    <source>
        <dbReference type="SAM" id="MobiDB-lite"/>
    </source>
</evidence>
<dbReference type="Proteomes" id="UP000585474">
    <property type="component" value="Unassembled WGS sequence"/>
</dbReference>
<dbReference type="AlphaFoldDB" id="A0A7J0EBM2"/>
<comment type="caution">
    <text evidence="2">The sequence shown here is derived from an EMBL/GenBank/DDBJ whole genome shotgun (WGS) entry which is preliminary data.</text>
</comment>
<protein>
    <submittedName>
        <fullName evidence="2">Uncharacterized protein</fullName>
    </submittedName>
</protein>
<evidence type="ECO:0000313" key="3">
    <source>
        <dbReference type="Proteomes" id="UP000585474"/>
    </source>
</evidence>